<dbReference type="PROSITE" id="PS50262">
    <property type="entry name" value="G_PROTEIN_RECEP_F1_2"/>
    <property type="match status" value="1"/>
</dbReference>
<evidence type="ECO:0000256" key="5">
    <source>
        <dbReference type="ARBA" id="ARBA00022692"/>
    </source>
</evidence>
<protein>
    <recommendedName>
        <fullName evidence="11">Vomeronasal type-1 receptor</fullName>
    </recommendedName>
</protein>
<sequence length="355" mass="40457">MNLWAPRNDCSHNLKENMQNDTIESSKMTIAIIALSQTVIGTLGNFCLLCHYLLHGHTESRLRATDLILKHLTISNSLIILSAGVPHTVAAFGLKHFLNYFGCRFLLYVERVGRSVSIGTTCLLSVFQTIVISPMSSCWKHLKIKAPKYIGFSISLCWIIYMVVNLIFLVSELYMSSKWSRKNIVKKRDFGYCFATDQGKISGSVYVALIVFPEVSFTVVIIWTSGSMVFTLHRHKQRVKHIHRNHVSHRSSPESRASQSIFILMITFVSFQTLSSTVHLCIALIDHPNWWLVNTARLISVCFPTVSPFLLMSRNSTVSRLSFARRRNTKFANVIRKMEMVDFGTMFSYLFTNPT</sequence>
<evidence type="ECO:0000259" key="12">
    <source>
        <dbReference type="PROSITE" id="PS50262"/>
    </source>
</evidence>
<feature type="transmembrane region" description="Helical" evidence="11">
    <location>
        <begin position="149"/>
        <end position="170"/>
    </location>
</feature>
<dbReference type="PANTHER" id="PTHR24062">
    <property type="entry name" value="VOMERONASAL TYPE-1 RECEPTOR"/>
    <property type="match status" value="1"/>
</dbReference>
<evidence type="ECO:0000256" key="3">
    <source>
        <dbReference type="ARBA" id="ARBA00022475"/>
    </source>
</evidence>
<evidence type="ECO:0000256" key="6">
    <source>
        <dbReference type="ARBA" id="ARBA00022989"/>
    </source>
</evidence>
<dbReference type="InterPro" id="IPR004072">
    <property type="entry name" value="Vmron_rcpt_1"/>
</dbReference>
<evidence type="ECO:0000256" key="9">
    <source>
        <dbReference type="ARBA" id="ARBA00023170"/>
    </source>
</evidence>
<evidence type="ECO:0000256" key="11">
    <source>
        <dbReference type="RuleBase" id="RU364061"/>
    </source>
</evidence>
<dbReference type="PRINTS" id="PR01534">
    <property type="entry name" value="VOMERONASL1R"/>
</dbReference>
<dbReference type="InterPro" id="IPR017452">
    <property type="entry name" value="GPCR_Rhodpsn_7TM"/>
</dbReference>
<comment type="subcellular location">
    <subcellularLocation>
        <location evidence="1 11">Cell membrane</location>
        <topology evidence="1 11">Multi-pass membrane protein</topology>
    </subcellularLocation>
</comment>
<dbReference type="GeneID" id="103547821"/>
<evidence type="ECO:0000256" key="4">
    <source>
        <dbReference type="ARBA" id="ARBA00022507"/>
    </source>
</evidence>
<dbReference type="SUPFAM" id="SSF81321">
    <property type="entry name" value="Family A G protein-coupled receptor-like"/>
    <property type="match status" value="1"/>
</dbReference>
<keyword evidence="10 11" id="KW-0807">Transducer</keyword>
<keyword evidence="5 11" id="KW-0812">Transmembrane</keyword>
<evidence type="ECO:0000313" key="13">
    <source>
        <dbReference type="Proteomes" id="UP001652662"/>
    </source>
</evidence>
<keyword evidence="8 11" id="KW-0472">Membrane</keyword>
<feature type="transmembrane region" description="Helical" evidence="11">
    <location>
        <begin position="291"/>
        <end position="311"/>
    </location>
</feature>
<evidence type="ECO:0000256" key="8">
    <source>
        <dbReference type="ARBA" id="ARBA00023136"/>
    </source>
</evidence>
<evidence type="ECO:0000313" key="14">
    <source>
        <dbReference type="RefSeq" id="XP_008513495.1"/>
    </source>
</evidence>
<reference evidence="14" key="1">
    <citation type="submission" date="2025-08" db="UniProtKB">
        <authorList>
            <consortium name="RefSeq"/>
        </authorList>
    </citation>
    <scope>IDENTIFICATION</scope>
    <source>
        <tissue evidence="14">Blood</tissue>
    </source>
</reference>
<evidence type="ECO:0000256" key="10">
    <source>
        <dbReference type="ARBA" id="ARBA00023224"/>
    </source>
</evidence>
<dbReference type="Gene3D" id="1.20.1070.10">
    <property type="entry name" value="Rhodopsin 7-helix transmembrane proteins"/>
    <property type="match status" value="1"/>
</dbReference>
<evidence type="ECO:0000256" key="2">
    <source>
        <dbReference type="ARBA" id="ARBA00010663"/>
    </source>
</evidence>
<keyword evidence="13" id="KW-1185">Reference proteome</keyword>
<keyword evidence="9 11" id="KW-0675">Receptor</keyword>
<feature type="transmembrane region" description="Helical" evidence="11">
    <location>
        <begin position="28"/>
        <end position="54"/>
    </location>
</feature>
<proteinExistence type="inferred from homology"/>
<keyword evidence="3 11" id="KW-1003">Cell membrane</keyword>
<dbReference type="RefSeq" id="XP_008513495.1">
    <property type="nucleotide sequence ID" value="XM_008515273.2"/>
</dbReference>
<keyword evidence="6 11" id="KW-1133">Transmembrane helix</keyword>
<feature type="domain" description="G-protein coupled receptors family 1 profile" evidence="12">
    <location>
        <begin position="44"/>
        <end position="311"/>
    </location>
</feature>
<feature type="transmembrane region" description="Helical" evidence="11">
    <location>
        <begin position="261"/>
        <end position="285"/>
    </location>
</feature>
<feature type="transmembrane region" description="Helical" evidence="11">
    <location>
        <begin position="74"/>
        <end position="98"/>
    </location>
</feature>
<organism evidence="13 14">
    <name type="scientific">Equus przewalskii</name>
    <name type="common">Przewalski's horse</name>
    <name type="synonym">Equus caballus przewalskii</name>
    <dbReference type="NCBI Taxonomy" id="9798"/>
    <lineage>
        <taxon>Eukaryota</taxon>
        <taxon>Metazoa</taxon>
        <taxon>Chordata</taxon>
        <taxon>Craniata</taxon>
        <taxon>Vertebrata</taxon>
        <taxon>Euteleostomi</taxon>
        <taxon>Mammalia</taxon>
        <taxon>Eutheria</taxon>
        <taxon>Laurasiatheria</taxon>
        <taxon>Perissodactyla</taxon>
        <taxon>Equidae</taxon>
        <taxon>Equus</taxon>
    </lineage>
</organism>
<gene>
    <name evidence="14" type="primary">LOC103547821</name>
</gene>
<feature type="transmembrane region" description="Helical" evidence="11">
    <location>
        <begin position="118"/>
        <end position="137"/>
    </location>
</feature>
<evidence type="ECO:0000256" key="1">
    <source>
        <dbReference type="ARBA" id="ARBA00004651"/>
    </source>
</evidence>
<dbReference type="Pfam" id="PF03402">
    <property type="entry name" value="V1R"/>
    <property type="match status" value="1"/>
</dbReference>
<accession>A0ABM2EFI7</accession>
<keyword evidence="4 11" id="KW-0589">Pheromone response</keyword>
<name>A0ABM2EFI7_EQUPR</name>
<dbReference type="Proteomes" id="UP001652662">
    <property type="component" value="Chromosome 9"/>
</dbReference>
<evidence type="ECO:0000256" key="7">
    <source>
        <dbReference type="ARBA" id="ARBA00023040"/>
    </source>
</evidence>
<comment type="similarity">
    <text evidence="2 11">Belongs to the G-protein coupled receptor 1 family.</text>
</comment>
<feature type="transmembrane region" description="Helical" evidence="11">
    <location>
        <begin position="205"/>
        <end position="232"/>
    </location>
</feature>
<keyword evidence="7 11" id="KW-0297">G-protein coupled receptor</keyword>